<gene>
    <name evidence="2" type="ORF">QQZ08_008767</name>
</gene>
<comment type="caution">
    <text evidence="2">The sequence shown here is derived from an EMBL/GenBank/DDBJ whole genome shotgun (WGS) entry which is preliminary data.</text>
</comment>
<dbReference type="PANTHER" id="PTHR32387">
    <property type="entry name" value="WU:FJ29H11"/>
    <property type="match status" value="1"/>
</dbReference>
<name>A0ABR1HSZ9_9HYPO</name>
<organism evidence="2 3">
    <name type="scientific">Neonectria magnoliae</name>
    <dbReference type="NCBI Taxonomy" id="2732573"/>
    <lineage>
        <taxon>Eukaryota</taxon>
        <taxon>Fungi</taxon>
        <taxon>Dikarya</taxon>
        <taxon>Ascomycota</taxon>
        <taxon>Pezizomycotina</taxon>
        <taxon>Sordariomycetes</taxon>
        <taxon>Hypocreomycetidae</taxon>
        <taxon>Hypocreales</taxon>
        <taxon>Nectriaceae</taxon>
        <taxon>Neonectria</taxon>
    </lineage>
</organism>
<evidence type="ECO:0000313" key="3">
    <source>
        <dbReference type="Proteomes" id="UP001498421"/>
    </source>
</evidence>
<accession>A0ABR1HSZ9</accession>
<proteinExistence type="predicted"/>
<evidence type="ECO:0000256" key="1">
    <source>
        <dbReference type="SAM" id="MobiDB-lite"/>
    </source>
</evidence>
<dbReference type="InterPro" id="IPR052957">
    <property type="entry name" value="Auxin_embryo_med"/>
</dbReference>
<reference evidence="2 3" key="1">
    <citation type="journal article" date="2025" name="Microbiol. Resour. Announc.">
        <title>Draft genome sequences for Neonectria magnoliae and Neonectria punicea, canker pathogens of Liriodendron tulipifera and Acer saccharum in West Virginia.</title>
        <authorList>
            <person name="Petronek H.M."/>
            <person name="Kasson M.T."/>
            <person name="Metheny A.M."/>
            <person name="Stauder C.M."/>
            <person name="Lovett B."/>
            <person name="Lynch S.C."/>
            <person name="Garnas J.R."/>
            <person name="Kasson L.R."/>
            <person name="Stajich J.E."/>
        </authorList>
    </citation>
    <scope>NUCLEOTIDE SEQUENCE [LARGE SCALE GENOMIC DNA]</scope>
    <source>
        <strain evidence="2 3">NRRL 64651</strain>
    </source>
</reference>
<feature type="compositionally biased region" description="Polar residues" evidence="1">
    <location>
        <begin position="513"/>
        <end position="524"/>
    </location>
</feature>
<feature type="region of interest" description="Disordered" evidence="1">
    <location>
        <begin position="513"/>
        <end position="532"/>
    </location>
</feature>
<protein>
    <submittedName>
        <fullName evidence="2">Uncharacterized protein</fullName>
    </submittedName>
</protein>
<feature type="region of interest" description="Disordered" evidence="1">
    <location>
        <begin position="1238"/>
        <end position="1266"/>
    </location>
</feature>
<sequence>MTTQAIAQQPDHVASTRGISGSFDAQAQGIASLLRDADARCYSTARAAGEDPSISIRLSNDGVHVECNHDRHSAVAARQSNANEDRCCHFYPHSDGEDGNRRRHNLVLRLQAIHGTVLLSLDNLCCIKITVLDQLGKQVWSREAQVKKEIIGSLAVLNTVESKITPPPKKNTTRRYHIMWYTPPEAPTHEKQISSDIKGSTRVMLAFPVANDGNPMTEKQDLHAVTPIRKGPFNNKFLVYANFPLSPSGDILQHSLGDWKLRQAIVDALIKAIKQISLNPTMQYKWIRYLPRKADVCSDPFWRQETASMFDALLRLPLISVDSGGIFGKLCSVSQLRRLGEDQVDSSGHPLFPDLETEPLYLSVKYERKDADILADYGLEMAQTKDLMSRLRALVESKAWNDKTYLNRHEDWQSRVARWTLRAWEDGRQEWRDSLETMKLIPLSSGQFRSPADTSLPVYFPDIDGVPIPQEVPLDIVLPAAAANPDCRKLYQALGVVSADSATTKALLAVKQTPSDEVSETPSVPKSDAHLMHPGDDMFNDKTSDLTLVWLSLAKDRPERFLSRLYKDFSHPACRKGWLASEERAAIIRETEITCSNGVTRPICETFLPLPSLLTRCERWLSGEPDKTLPFVKMEKPLTELSHNDEAWTELARNFDMGADDDLAFTLAILEAVMAEDVRPKRTLSETVVRSYLRLFEQCNGTEKDNALERVRSWFSDNPGVLCTPQANAPKDDAPHTPEWTFPTECRWRAIPGSTSSAQYTLKDVWDPVLRTLNQDDSRNLERFFRDVLRIWNVPYVDIEEKLDALTTLAEQESGSNALLFEGQTKVRQLYKELEQLAQEADEPALNLIRNAFKDMSLIYVPSGGTTGKRWFRTSECVWESDAALVPSVTCLEPTYPGFSRLFVDTLQISGLDLPGSIQQLAAIRTNKTILSANQAKKLLQSLNGLLPPVRDTGITFDATGHRDFDIKAVALRNEVIDCPIFPVRMQDKSVRLMSSSDEFFIPDGHTCVELLRDSVDILDFDVDTVRRLDPLLQVAGLADKYMSQSISITSRASIARIYELDQKLSSTICRRAAVWTSIAAHFKSPRVSEGTSKLHRTLKDLRVFAVSKPMPTSPTARENEDNPLRVEEGVSGKLRIYIPAASEYFDDREYCLASRLPLDLAAYLMACEPNVVDSRIVCIVGSILQVQPRTALRILRDKDIDFLGPDFEEAALRADQLDFNTSITPAKKNIKVRVRLPPADTTTPKETEDKSPPAKIPMLTHNSPPSLDELLGMRYPPRIIPVQKKEQLELDPAYSDLLNHIVAKARVAQLPYENAAFDMSTLFNVIDRDSTTHLVFSFESDDQTDWQRMVGAAGELFTFELLLALKPKLPSFSRDNWQSVVRHFATAHSEYANLTKKTGREQSDIFYSDSTGLLTTLFIQRGYLDETWRRATPDYYIEVKTTMRNLEKPFYMSSDQYDLMQTMNQSQAYRKRKQLYVIFRVYGLNSGNIGLKVYADPMRAKEEQRLDFQWTNDSWVVTPQTSQTYPTSQTPGFSTWVPNSGTGTTFNFGGTFPVFGASSGS</sequence>
<dbReference type="PANTHER" id="PTHR32387:SF0">
    <property type="entry name" value="PROTEIN NO VEIN"/>
    <property type="match status" value="1"/>
</dbReference>
<keyword evidence="3" id="KW-1185">Reference proteome</keyword>
<feature type="compositionally biased region" description="Basic and acidic residues" evidence="1">
    <location>
        <begin position="1244"/>
        <end position="1253"/>
    </location>
</feature>
<evidence type="ECO:0000313" key="2">
    <source>
        <dbReference type="EMBL" id="KAK7424161.1"/>
    </source>
</evidence>
<dbReference type="Proteomes" id="UP001498421">
    <property type="component" value="Unassembled WGS sequence"/>
</dbReference>
<dbReference type="EMBL" id="JAZAVK010000093">
    <property type="protein sequence ID" value="KAK7424161.1"/>
    <property type="molecule type" value="Genomic_DNA"/>
</dbReference>